<evidence type="ECO:0000259" key="11">
    <source>
        <dbReference type="PROSITE" id="PS50835"/>
    </source>
</evidence>
<evidence type="ECO:0000256" key="8">
    <source>
        <dbReference type="ARBA" id="ARBA00023319"/>
    </source>
</evidence>
<keyword evidence="5" id="KW-0520">NAD</keyword>
<evidence type="ECO:0000256" key="3">
    <source>
        <dbReference type="ARBA" id="ARBA00022737"/>
    </source>
</evidence>
<keyword evidence="8" id="KW-0393">Immunoglobulin domain</keyword>
<dbReference type="Proteomes" id="UP001557470">
    <property type="component" value="Unassembled WGS sequence"/>
</dbReference>
<dbReference type="InterPro" id="IPR000157">
    <property type="entry name" value="TIR_dom"/>
</dbReference>
<dbReference type="SUPFAM" id="SSF48726">
    <property type="entry name" value="Immunoglobulin"/>
    <property type="match status" value="2"/>
</dbReference>
<organism evidence="12 13">
    <name type="scientific">Umbra pygmaea</name>
    <name type="common">Eastern mudminnow</name>
    <dbReference type="NCBI Taxonomy" id="75934"/>
    <lineage>
        <taxon>Eukaryota</taxon>
        <taxon>Metazoa</taxon>
        <taxon>Chordata</taxon>
        <taxon>Craniata</taxon>
        <taxon>Vertebrata</taxon>
        <taxon>Euteleostomi</taxon>
        <taxon>Actinopterygii</taxon>
        <taxon>Neopterygii</taxon>
        <taxon>Teleostei</taxon>
        <taxon>Protacanthopterygii</taxon>
        <taxon>Esociformes</taxon>
        <taxon>Umbridae</taxon>
        <taxon>Umbra</taxon>
    </lineage>
</organism>
<gene>
    <name evidence="12" type="ORF">UPYG_G00309740</name>
</gene>
<dbReference type="Pfam" id="PF01582">
    <property type="entry name" value="TIR"/>
    <property type="match status" value="1"/>
</dbReference>
<evidence type="ECO:0000256" key="2">
    <source>
        <dbReference type="ARBA" id="ARBA00022729"/>
    </source>
</evidence>
<dbReference type="InterPro" id="IPR013783">
    <property type="entry name" value="Ig-like_fold"/>
</dbReference>
<dbReference type="PRINTS" id="PR01537">
    <property type="entry name" value="INTRLKN1R1F"/>
</dbReference>
<dbReference type="InterPro" id="IPR004074">
    <property type="entry name" value="IL-1_rcpt_I/II-typ"/>
</dbReference>
<accession>A0ABD0VZ66</accession>
<reference evidence="12 13" key="1">
    <citation type="submission" date="2024-06" db="EMBL/GenBank/DDBJ databases">
        <authorList>
            <person name="Pan Q."/>
            <person name="Wen M."/>
            <person name="Jouanno E."/>
            <person name="Zahm M."/>
            <person name="Klopp C."/>
            <person name="Cabau C."/>
            <person name="Louis A."/>
            <person name="Berthelot C."/>
            <person name="Parey E."/>
            <person name="Roest Crollius H."/>
            <person name="Montfort J."/>
            <person name="Robinson-Rechavi M."/>
            <person name="Bouchez O."/>
            <person name="Lampietro C."/>
            <person name="Lopez Roques C."/>
            <person name="Donnadieu C."/>
            <person name="Postlethwait J."/>
            <person name="Bobe J."/>
            <person name="Verreycken H."/>
            <person name="Guiguen Y."/>
        </authorList>
    </citation>
    <scope>NUCLEOTIDE SEQUENCE [LARGE SCALE GENOMIC DNA]</scope>
    <source>
        <strain evidence="12">Up_M1</strain>
        <tissue evidence="12">Testis</tissue>
    </source>
</reference>
<dbReference type="InterPro" id="IPR015621">
    <property type="entry name" value="IL-1_rcpt_fam"/>
</dbReference>
<dbReference type="AlphaFoldDB" id="A0ABD0VZ66"/>
<dbReference type="SUPFAM" id="SSF52200">
    <property type="entry name" value="Toll/Interleukin receptor TIR domain"/>
    <property type="match status" value="1"/>
</dbReference>
<dbReference type="FunFam" id="3.40.50.10140:FF:000009">
    <property type="entry name" value="X-linked interleukin-1 receptor accessory protein-like 1"/>
    <property type="match status" value="1"/>
</dbReference>
<keyword evidence="13" id="KW-1185">Reference proteome</keyword>
<dbReference type="InterPro" id="IPR036179">
    <property type="entry name" value="Ig-like_dom_sf"/>
</dbReference>
<evidence type="ECO:0000313" key="13">
    <source>
        <dbReference type="Proteomes" id="UP001557470"/>
    </source>
</evidence>
<name>A0ABD0VZ66_UMBPY</name>
<comment type="caution">
    <text evidence="12">The sequence shown here is derived from an EMBL/GenBank/DDBJ whole genome shotgun (WGS) entry which is preliminary data.</text>
</comment>
<proteinExistence type="inferred from homology"/>
<dbReference type="InterPro" id="IPR007110">
    <property type="entry name" value="Ig-like_dom"/>
</dbReference>
<dbReference type="SMART" id="SM00255">
    <property type="entry name" value="TIR"/>
    <property type="match status" value="1"/>
</dbReference>
<evidence type="ECO:0000313" key="12">
    <source>
        <dbReference type="EMBL" id="KAL0963699.1"/>
    </source>
</evidence>
<dbReference type="PANTHER" id="PTHR11890">
    <property type="entry name" value="INTERLEUKIN-1 RECEPTOR FAMILY MEMBER"/>
    <property type="match status" value="1"/>
</dbReference>
<evidence type="ECO:0000256" key="6">
    <source>
        <dbReference type="ARBA" id="ARBA00023157"/>
    </source>
</evidence>
<evidence type="ECO:0000256" key="1">
    <source>
        <dbReference type="ARBA" id="ARBA00009752"/>
    </source>
</evidence>
<evidence type="ECO:0000256" key="4">
    <source>
        <dbReference type="ARBA" id="ARBA00022801"/>
    </source>
</evidence>
<keyword evidence="9" id="KW-0812">Transmembrane</keyword>
<evidence type="ECO:0000256" key="9">
    <source>
        <dbReference type="SAM" id="Phobius"/>
    </source>
</evidence>
<dbReference type="PRINTS" id="PR01536">
    <property type="entry name" value="INTRLKN1R12F"/>
</dbReference>
<feature type="domain" description="Ig-like" evidence="11">
    <location>
        <begin position="138"/>
        <end position="201"/>
    </location>
</feature>
<keyword evidence="6" id="KW-1015">Disulfide bond</keyword>
<keyword evidence="2" id="KW-0732">Signal</keyword>
<dbReference type="InterPro" id="IPR035897">
    <property type="entry name" value="Toll_tir_struct_dom_sf"/>
</dbReference>
<feature type="domain" description="TIR" evidence="10">
    <location>
        <begin position="387"/>
        <end position="561"/>
    </location>
</feature>
<sequence length="585" mass="66207">MLPETERLADKMLEVGVTALLLSLARISAQREMSESQCHPKDVVRINVTEGEALRLPAFHDLTQIDWNNVTEFTWYRNNTHELSSSEGERIHHHGPMLFFLPLTTSDSNCYYTYWRKAGTCYIFKTDVIVFKAQPFDPPVLYNPKSETAGNIDIQCYLEKLCQKEKGNITWYKNFTLIPNEFESTLELDDASKVDEGIYTCVCTWMHSGRLLNTSESKRLEIIPPVVNYPPQINIPANGSTLITNLWTTMKLKCEAFCGQNIKDRCNMRWEINRITVDSEYTGYSVNITRDLNKNGGSSIFTAILTIDSVTIKDLQAEFRCVVRTEQSWTSSVVTLKLPVHTLMAGICTALLLIIILAIISIKAYAIDLALLFRRVFKHCNRSEDGKVFDAYVVYQTEGMDRDTEEKIFHFISTVLPTVLEQKCGLRLFIRGRDDLPGEDRMELVEAVMKLSRRLIVILTPSSGSGLGSTGQESAGHWGYSSLLTQAEDFDCHVGLHQALVNNGMSVILIQLGDMGKKGYTHLPLGLQHLVHKSAPLRWQEGTRGSTLPNSNFWKRVRYMMPVPRHSGNVNQPVNLALLVNCQKV</sequence>
<dbReference type="Gene3D" id="2.60.40.10">
    <property type="entry name" value="Immunoglobulins"/>
    <property type="match status" value="3"/>
</dbReference>
<dbReference type="SMART" id="SM00409">
    <property type="entry name" value="IG"/>
    <property type="match status" value="3"/>
</dbReference>
<dbReference type="PROSITE" id="PS50104">
    <property type="entry name" value="TIR"/>
    <property type="match status" value="1"/>
</dbReference>
<feature type="domain" description="Ig-like" evidence="11">
    <location>
        <begin position="224"/>
        <end position="337"/>
    </location>
</feature>
<evidence type="ECO:0000259" key="10">
    <source>
        <dbReference type="PROSITE" id="PS50104"/>
    </source>
</evidence>
<protein>
    <submittedName>
        <fullName evidence="12">Uncharacterized protein</fullName>
    </submittedName>
</protein>
<dbReference type="EMBL" id="JAGEUA010000010">
    <property type="protein sequence ID" value="KAL0963699.1"/>
    <property type="molecule type" value="Genomic_DNA"/>
</dbReference>
<keyword evidence="7" id="KW-0325">Glycoprotein</keyword>
<evidence type="ECO:0000256" key="7">
    <source>
        <dbReference type="ARBA" id="ARBA00023180"/>
    </source>
</evidence>
<keyword evidence="9" id="KW-0472">Membrane</keyword>
<dbReference type="GO" id="GO:0016787">
    <property type="term" value="F:hydrolase activity"/>
    <property type="evidence" value="ECO:0007669"/>
    <property type="project" value="UniProtKB-KW"/>
</dbReference>
<keyword evidence="9" id="KW-1133">Transmembrane helix</keyword>
<dbReference type="Gene3D" id="3.40.50.10140">
    <property type="entry name" value="Toll/interleukin-1 receptor homology (TIR) domain"/>
    <property type="match status" value="1"/>
</dbReference>
<evidence type="ECO:0000256" key="5">
    <source>
        <dbReference type="ARBA" id="ARBA00023027"/>
    </source>
</evidence>
<keyword evidence="3" id="KW-0677">Repeat</keyword>
<dbReference type="InterPro" id="IPR003599">
    <property type="entry name" value="Ig_sub"/>
</dbReference>
<comment type="similarity">
    <text evidence="1">Belongs to the interleukin-1 receptor family.</text>
</comment>
<feature type="transmembrane region" description="Helical" evidence="9">
    <location>
        <begin position="343"/>
        <end position="366"/>
    </location>
</feature>
<dbReference type="PROSITE" id="PS50835">
    <property type="entry name" value="IG_LIKE"/>
    <property type="match status" value="2"/>
</dbReference>
<keyword evidence="4" id="KW-0378">Hydrolase</keyword>
<dbReference type="PANTHER" id="PTHR11890:SF26">
    <property type="entry name" value="INTERLEUKIN-1 RECEPTOR TYPE 1"/>
    <property type="match status" value="1"/>
</dbReference>